<evidence type="ECO:0000256" key="15">
    <source>
        <dbReference type="ARBA" id="ARBA00022912"/>
    </source>
</evidence>
<dbReference type="GO" id="GO:0005886">
    <property type="term" value="C:plasma membrane"/>
    <property type="evidence" value="ECO:0007669"/>
    <property type="project" value="UniProtKB-SubCell"/>
</dbReference>
<evidence type="ECO:0000256" key="9">
    <source>
        <dbReference type="ARBA" id="ARBA00022692"/>
    </source>
</evidence>
<dbReference type="Pfam" id="PF02518">
    <property type="entry name" value="HATPase_c"/>
    <property type="match status" value="1"/>
</dbReference>
<keyword evidence="6" id="KW-1003">Cell membrane</keyword>
<dbReference type="OrthoDB" id="5499837at2"/>
<dbReference type="InterPro" id="IPR040868">
    <property type="entry name" value="DraK_HK_N"/>
</dbReference>
<accession>A0A1G7W244</accession>
<dbReference type="Gene3D" id="1.10.287.130">
    <property type="match status" value="1"/>
</dbReference>
<keyword evidence="27" id="KW-1185">Reference proteome</keyword>
<evidence type="ECO:0000256" key="20">
    <source>
        <dbReference type="ARBA" id="ARBA00023211"/>
    </source>
</evidence>
<evidence type="ECO:0000256" key="19">
    <source>
        <dbReference type="ARBA" id="ARBA00023026"/>
    </source>
</evidence>
<evidence type="ECO:0000256" key="6">
    <source>
        <dbReference type="ARBA" id="ARBA00022475"/>
    </source>
</evidence>
<feature type="domain" description="HAMP" evidence="25">
    <location>
        <begin position="151"/>
        <end position="203"/>
    </location>
</feature>
<dbReference type="InterPro" id="IPR050980">
    <property type="entry name" value="2C_sensor_his_kinase"/>
</dbReference>
<keyword evidence="10" id="KW-0547">Nucleotide-binding</keyword>
<dbReference type="AlphaFoldDB" id="A0A1G7W244"/>
<keyword evidence="9 23" id="KW-0812">Transmembrane</keyword>
<dbReference type="Gene3D" id="3.30.450.250">
    <property type="match status" value="1"/>
</dbReference>
<dbReference type="PANTHER" id="PTHR44936">
    <property type="entry name" value="SENSOR PROTEIN CREC"/>
    <property type="match status" value="1"/>
</dbReference>
<keyword evidence="19" id="KW-0843">Virulence</keyword>
<dbReference type="GO" id="GO:0004721">
    <property type="term" value="F:phosphoprotein phosphatase activity"/>
    <property type="evidence" value="ECO:0007669"/>
    <property type="project" value="UniProtKB-KW"/>
</dbReference>
<keyword evidence="13" id="KW-0067">ATP-binding</keyword>
<dbReference type="InterPro" id="IPR003661">
    <property type="entry name" value="HisK_dim/P_dom"/>
</dbReference>
<organism evidence="26 27">
    <name type="scientific">Sinosporangium album</name>
    <dbReference type="NCBI Taxonomy" id="504805"/>
    <lineage>
        <taxon>Bacteria</taxon>
        <taxon>Bacillati</taxon>
        <taxon>Actinomycetota</taxon>
        <taxon>Actinomycetes</taxon>
        <taxon>Streptosporangiales</taxon>
        <taxon>Streptosporangiaceae</taxon>
        <taxon>Sinosporangium</taxon>
    </lineage>
</organism>
<dbReference type="PRINTS" id="PR00344">
    <property type="entry name" value="BCTRLSENSOR"/>
</dbReference>
<dbReference type="InterPro" id="IPR003660">
    <property type="entry name" value="HAMP_dom"/>
</dbReference>
<keyword evidence="18" id="KW-0346">Stress response</keyword>
<dbReference type="EC" id="2.7.13.3" evidence="5"/>
<keyword evidence="7" id="KW-0597">Phosphoprotein</keyword>
<evidence type="ECO:0000313" key="26">
    <source>
        <dbReference type="EMBL" id="SDG66057.1"/>
    </source>
</evidence>
<keyword evidence="16 23" id="KW-1133">Transmembrane helix</keyword>
<dbReference type="CDD" id="cd00082">
    <property type="entry name" value="HisKA"/>
    <property type="match status" value="1"/>
</dbReference>
<dbReference type="InterPro" id="IPR004358">
    <property type="entry name" value="Sig_transdc_His_kin-like_C"/>
</dbReference>
<sequence length="425" mass="45974">MRRRLLSSTLVVAVIAVLLLGVPLGVVVSRLIVDEASQELRSEATRLLGEVEYSRIQDQPIDPAQLEMKYRNRYIQIYERGNPPNATIVGTEPPTGHQMTEDAHSENGVYVRVSRDRGQVEQDVRARLLLIVALAAAALAVAVGLAIVQSRRLTLPLQDLAMIAEKLGSGDARPSRHRYGIQELDRVAEVLDRSATRISDLLNREREFATDASHQLRTPLTGLTMRLEEIVAAADQPTIVQEEGEAAIVQAERLTAVIDELLAAARRQRHSQAEQIDIDEVLDQQVHEWDPAFRRAGRTVRLTGTRGLFALATTGGLGQVISSLLENSLQHGGGPVTVTTSSSEKSIVIEVADEGPGISEDLAPRVFERNVSGGTGTGLGLTLARALAAADGGRLELVRPRPAAFAVFLRPVGDIGRNRVVSGPA</sequence>
<dbReference type="PANTHER" id="PTHR44936:SF9">
    <property type="entry name" value="SENSOR PROTEIN CREC"/>
    <property type="match status" value="1"/>
</dbReference>
<keyword evidence="14" id="KW-0460">Magnesium</keyword>
<keyword evidence="12" id="KW-0378">Hydrolase</keyword>
<dbReference type="STRING" id="504805.SAMN05421505_106165"/>
<keyword evidence="11 26" id="KW-0418">Kinase</keyword>
<dbReference type="Pfam" id="PF00512">
    <property type="entry name" value="HisKA"/>
    <property type="match status" value="1"/>
</dbReference>
<keyword evidence="8" id="KW-0808">Transferase</keyword>
<dbReference type="InterPro" id="IPR036097">
    <property type="entry name" value="HisK_dim/P_sf"/>
</dbReference>
<evidence type="ECO:0000256" key="23">
    <source>
        <dbReference type="SAM" id="Phobius"/>
    </source>
</evidence>
<evidence type="ECO:0000256" key="2">
    <source>
        <dbReference type="ARBA" id="ARBA00001936"/>
    </source>
</evidence>
<evidence type="ECO:0000256" key="5">
    <source>
        <dbReference type="ARBA" id="ARBA00012438"/>
    </source>
</evidence>
<evidence type="ECO:0000256" key="7">
    <source>
        <dbReference type="ARBA" id="ARBA00022553"/>
    </source>
</evidence>
<dbReference type="Gene3D" id="6.10.340.10">
    <property type="match status" value="1"/>
</dbReference>
<protein>
    <recommendedName>
        <fullName evidence="21">Signal transduction histidine-protein kinase/phosphatase MprB</fullName>
        <ecNumber evidence="5">2.7.13.3</ecNumber>
    </recommendedName>
    <alternativeName>
        <fullName evidence="22">Mycobacterial persistence regulator B</fullName>
    </alternativeName>
</protein>
<dbReference type="Proteomes" id="UP000198923">
    <property type="component" value="Unassembled WGS sequence"/>
</dbReference>
<comment type="cofactor">
    <cofactor evidence="2">
        <name>Mn(2+)</name>
        <dbReference type="ChEBI" id="CHEBI:29035"/>
    </cofactor>
</comment>
<dbReference type="Pfam" id="PF18092">
    <property type="entry name" value="DraK_HK_N"/>
    <property type="match status" value="1"/>
</dbReference>
<dbReference type="InterPro" id="IPR005467">
    <property type="entry name" value="His_kinase_dom"/>
</dbReference>
<keyword evidence="17" id="KW-0902">Two-component regulatory system</keyword>
<evidence type="ECO:0000256" key="8">
    <source>
        <dbReference type="ARBA" id="ARBA00022679"/>
    </source>
</evidence>
<feature type="domain" description="Histidine kinase" evidence="24">
    <location>
        <begin position="211"/>
        <end position="413"/>
    </location>
</feature>
<dbReference type="CDD" id="cd00075">
    <property type="entry name" value="HATPase"/>
    <property type="match status" value="1"/>
</dbReference>
<evidence type="ECO:0000256" key="12">
    <source>
        <dbReference type="ARBA" id="ARBA00022801"/>
    </source>
</evidence>
<dbReference type="EMBL" id="FNCN01000006">
    <property type="protein sequence ID" value="SDG66057.1"/>
    <property type="molecule type" value="Genomic_DNA"/>
</dbReference>
<evidence type="ECO:0000256" key="10">
    <source>
        <dbReference type="ARBA" id="ARBA00022741"/>
    </source>
</evidence>
<keyword evidence="15" id="KW-0904">Protein phosphatase</keyword>
<name>A0A1G7W244_9ACTN</name>
<evidence type="ECO:0000256" key="22">
    <source>
        <dbReference type="ARBA" id="ARBA00041776"/>
    </source>
</evidence>
<keyword evidence="20" id="KW-0464">Manganese</keyword>
<gene>
    <name evidence="26" type="ORF">SAMN05421505_106165</name>
</gene>
<comment type="cofactor">
    <cofactor evidence="3">
        <name>Mg(2+)</name>
        <dbReference type="ChEBI" id="CHEBI:18420"/>
    </cofactor>
</comment>
<evidence type="ECO:0000256" key="3">
    <source>
        <dbReference type="ARBA" id="ARBA00001946"/>
    </source>
</evidence>
<feature type="transmembrane region" description="Helical" evidence="23">
    <location>
        <begin position="128"/>
        <end position="148"/>
    </location>
</feature>
<dbReference type="SMART" id="SM00387">
    <property type="entry name" value="HATPase_c"/>
    <property type="match status" value="1"/>
</dbReference>
<evidence type="ECO:0000256" key="21">
    <source>
        <dbReference type="ARBA" id="ARBA00040454"/>
    </source>
</evidence>
<dbReference type="InterPro" id="IPR036890">
    <property type="entry name" value="HATPase_C_sf"/>
</dbReference>
<dbReference type="RefSeq" id="WP_093169837.1">
    <property type="nucleotide sequence ID" value="NZ_FNCN01000006.1"/>
</dbReference>
<dbReference type="PROSITE" id="PS50109">
    <property type="entry name" value="HIS_KIN"/>
    <property type="match status" value="1"/>
</dbReference>
<evidence type="ECO:0000256" key="1">
    <source>
        <dbReference type="ARBA" id="ARBA00000085"/>
    </source>
</evidence>
<dbReference type="SUPFAM" id="SSF47384">
    <property type="entry name" value="Homodimeric domain of signal transducing histidine kinase"/>
    <property type="match status" value="1"/>
</dbReference>
<dbReference type="SMART" id="SM00388">
    <property type="entry name" value="HisKA"/>
    <property type="match status" value="1"/>
</dbReference>
<dbReference type="InterPro" id="IPR003594">
    <property type="entry name" value="HATPase_dom"/>
</dbReference>
<evidence type="ECO:0000256" key="17">
    <source>
        <dbReference type="ARBA" id="ARBA00023012"/>
    </source>
</evidence>
<comment type="catalytic activity">
    <reaction evidence="1">
        <text>ATP + protein L-histidine = ADP + protein N-phospho-L-histidine.</text>
        <dbReference type="EC" id="2.7.13.3"/>
    </reaction>
</comment>
<evidence type="ECO:0000259" key="25">
    <source>
        <dbReference type="PROSITE" id="PS50885"/>
    </source>
</evidence>
<dbReference type="GO" id="GO:0000155">
    <property type="term" value="F:phosphorelay sensor kinase activity"/>
    <property type="evidence" value="ECO:0007669"/>
    <property type="project" value="InterPro"/>
</dbReference>
<evidence type="ECO:0000256" key="11">
    <source>
        <dbReference type="ARBA" id="ARBA00022777"/>
    </source>
</evidence>
<evidence type="ECO:0000259" key="24">
    <source>
        <dbReference type="PROSITE" id="PS50109"/>
    </source>
</evidence>
<dbReference type="GO" id="GO:0005524">
    <property type="term" value="F:ATP binding"/>
    <property type="evidence" value="ECO:0007669"/>
    <property type="project" value="UniProtKB-KW"/>
</dbReference>
<comment type="subcellular location">
    <subcellularLocation>
        <location evidence="4">Cell membrane</location>
        <topology evidence="4">Multi-pass membrane protein</topology>
    </subcellularLocation>
</comment>
<evidence type="ECO:0000256" key="13">
    <source>
        <dbReference type="ARBA" id="ARBA00022840"/>
    </source>
</evidence>
<keyword evidence="23" id="KW-0472">Membrane</keyword>
<evidence type="ECO:0000256" key="18">
    <source>
        <dbReference type="ARBA" id="ARBA00023016"/>
    </source>
</evidence>
<evidence type="ECO:0000256" key="4">
    <source>
        <dbReference type="ARBA" id="ARBA00004651"/>
    </source>
</evidence>
<evidence type="ECO:0000313" key="27">
    <source>
        <dbReference type="Proteomes" id="UP000198923"/>
    </source>
</evidence>
<dbReference type="PROSITE" id="PS50885">
    <property type="entry name" value="HAMP"/>
    <property type="match status" value="1"/>
</dbReference>
<proteinExistence type="predicted"/>
<evidence type="ECO:0000256" key="14">
    <source>
        <dbReference type="ARBA" id="ARBA00022842"/>
    </source>
</evidence>
<reference evidence="26 27" key="1">
    <citation type="submission" date="2016-10" db="EMBL/GenBank/DDBJ databases">
        <authorList>
            <person name="de Groot N.N."/>
        </authorList>
    </citation>
    <scope>NUCLEOTIDE SEQUENCE [LARGE SCALE GENOMIC DNA]</scope>
    <source>
        <strain evidence="26 27">CPCC 201354</strain>
    </source>
</reference>
<dbReference type="SUPFAM" id="SSF55874">
    <property type="entry name" value="ATPase domain of HSP90 chaperone/DNA topoisomerase II/histidine kinase"/>
    <property type="match status" value="1"/>
</dbReference>
<evidence type="ECO:0000256" key="16">
    <source>
        <dbReference type="ARBA" id="ARBA00022989"/>
    </source>
</evidence>
<dbReference type="Gene3D" id="3.30.565.10">
    <property type="entry name" value="Histidine kinase-like ATPase, C-terminal domain"/>
    <property type="match status" value="1"/>
</dbReference>